<reference evidence="1 2" key="1">
    <citation type="submission" date="2018-12" db="EMBL/GenBank/DDBJ databases">
        <title>Rubrispira sanarue gen. nov., sp., nov., a member of the order Silvanigrellales, isolated from a brackish lake in Hamamatsu Japan.</title>
        <authorList>
            <person name="Maejima Y."/>
            <person name="Iino T."/>
            <person name="Muraguchi Y."/>
            <person name="Fukuda K."/>
            <person name="Nojiri H."/>
            <person name="Ohkuma M."/>
            <person name="Moriuchi R."/>
            <person name="Dohra H."/>
            <person name="Kimbara K."/>
            <person name="Shintani M."/>
        </authorList>
    </citation>
    <scope>NUCLEOTIDE SEQUENCE [LARGE SCALE GENOMIC DNA]</scope>
    <source>
        <strain evidence="1 2">RF1110005</strain>
    </source>
</reference>
<proteinExistence type="predicted"/>
<evidence type="ECO:0000313" key="2">
    <source>
        <dbReference type="Proteomes" id="UP000291236"/>
    </source>
</evidence>
<protein>
    <submittedName>
        <fullName evidence="1">Uncharacterized protein</fullName>
    </submittedName>
</protein>
<dbReference type="EMBL" id="AP019368">
    <property type="protein sequence ID" value="BBH52785.1"/>
    <property type="molecule type" value="Genomic_DNA"/>
</dbReference>
<gene>
    <name evidence="1" type="ORF">JCM31447_12280</name>
</gene>
<dbReference type="AlphaFoldDB" id="A0A4P2VTQ1"/>
<name>A0A4P2VTQ1_FLUSA</name>
<dbReference type="Proteomes" id="UP000291236">
    <property type="component" value="Chromosome"/>
</dbReference>
<evidence type="ECO:0000313" key="1">
    <source>
        <dbReference type="EMBL" id="BBH52785.1"/>
    </source>
</evidence>
<dbReference type="KEGG" id="sbf:JCM31447_12280"/>
<keyword evidence="2" id="KW-1185">Reference proteome</keyword>
<organism evidence="1 2">
    <name type="scientific">Fluviispira sanaruensis</name>
    <dbReference type="NCBI Taxonomy" id="2493639"/>
    <lineage>
        <taxon>Bacteria</taxon>
        <taxon>Pseudomonadati</taxon>
        <taxon>Bdellovibrionota</taxon>
        <taxon>Oligoflexia</taxon>
        <taxon>Silvanigrellales</taxon>
        <taxon>Silvanigrellaceae</taxon>
        <taxon>Fluviispira</taxon>
    </lineage>
</organism>
<sequence>MKKIPEIANIEPRMRLKFIFCFIFKEMKRGVKILLKENITITNPLAIKTVAK</sequence>
<accession>A0A4P2VTQ1</accession>